<protein>
    <submittedName>
        <fullName evidence="2">Uncharacterized protein</fullName>
    </submittedName>
</protein>
<name>A0A6B9V5N4_ARAHY</name>
<gene>
    <name evidence="2" type="ORF">DS421_19g647820</name>
</gene>
<evidence type="ECO:0000313" key="2">
    <source>
        <dbReference type="EMBL" id="QHN76886.1"/>
    </source>
</evidence>
<dbReference type="Proteomes" id="UP000464620">
    <property type="component" value="Chromosome B09"/>
</dbReference>
<dbReference type="EMBL" id="CP031001">
    <property type="protein sequence ID" value="QHN76886.1"/>
    <property type="molecule type" value="Genomic_DNA"/>
</dbReference>
<proteinExistence type="predicted"/>
<reference evidence="2 3" key="1">
    <citation type="submission" date="2020-01" db="EMBL/GenBank/DDBJ databases">
        <title>Genome sequence of Arachis hypogaea, cultivar Shitouqi.</title>
        <authorList>
            <person name="Zhuang W."/>
            <person name="Chen H."/>
            <person name="Varshney R."/>
            <person name="Wang D."/>
            <person name="Ming R."/>
        </authorList>
    </citation>
    <scope>NUCLEOTIDE SEQUENCE [LARGE SCALE GENOMIC DNA]</scope>
    <source>
        <tissue evidence="2">Young leaf</tissue>
    </source>
</reference>
<evidence type="ECO:0000256" key="1">
    <source>
        <dbReference type="SAM" id="MobiDB-lite"/>
    </source>
</evidence>
<feature type="region of interest" description="Disordered" evidence="1">
    <location>
        <begin position="12"/>
        <end position="38"/>
    </location>
</feature>
<dbReference type="AlphaFoldDB" id="A0A6B9V5N4"/>
<evidence type="ECO:0000313" key="3">
    <source>
        <dbReference type="Proteomes" id="UP000464620"/>
    </source>
</evidence>
<organism evidence="2 3">
    <name type="scientific">Arachis hypogaea</name>
    <name type="common">Peanut</name>
    <dbReference type="NCBI Taxonomy" id="3818"/>
    <lineage>
        <taxon>Eukaryota</taxon>
        <taxon>Viridiplantae</taxon>
        <taxon>Streptophyta</taxon>
        <taxon>Embryophyta</taxon>
        <taxon>Tracheophyta</taxon>
        <taxon>Spermatophyta</taxon>
        <taxon>Magnoliopsida</taxon>
        <taxon>eudicotyledons</taxon>
        <taxon>Gunneridae</taxon>
        <taxon>Pentapetalae</taxon>
        <taxon>rosids</taxon>
        <taxon>fabids</taxon>
        <taxon>Fabales</taxon>
        <taxon>Fabaceae</taxon>
        <taxon>Papilionoideae</taxon>
        <taxon>50 kb inversion clade</taxon>
        <taxon>dalbergioids sensu lato</taxon>
        <taxon>Dalbergieae</taxon>
        <taxon>Pterocarpus clade</taxon>
        <taxon>Arachis</taxon>
    </lineage>
</organism>
<accession>A0A6B9V5N4</accession>
<sequence>MVFSSSFISLTAPTSSIGPSKRRSIPNGTNLIQSNNQEKGAVQHFRKRASSMTFSTPEGGSISTLINPTQGDEQFSVGELVIQEQEGSKVDEITDVVVTRKDELDDGHEEFVACDEEAAILRAALWDAKFKLTNYRASMRSTTVAASQNTMPT</sequence>
<feature type="compositionally biased region" description="Polar residues" evidence="1">
    <location>
        <begin position="26"/>
        <end position="38"/>
    </location>
</feature>